<dbReference type="InterPro" id="IPR001753">
    <property type="entry name" value="Enoyl-CoA_hydra/iso"/>
</dbReference>
<evidence type="ECO:0000256" key="2">
    <source>
        <dbReference type="ARBA" id="ARBA00005254"/>
    </source>
</evidence>
<dbReference type="GO" id="GO:0004300">
    <property type="term" value="F:enoyl-CoA hydratase activity"/>
    <property type="evidence" value="ECO:0007669"/>
    <property type="project" value="UniProtKB-EC"/>
</dbReference>
<dbReference type="InterPro" id="IPR018376">
    <property type="entry name" value="Enoyl-CoA_hyd/isom_CS"/>
</dbReference>
<sequence length="272" mass="28848">MELQTLSLAVAEGVARVAMTRGQAFNTMTEAFWTEIVTVFEAIEADPSVRAVLIVSAGKHFTAGLDLAWAGADLLAEGEGDVARQRLALRRKVKAMQNSFTVIDQCKAPVIAVVQGGCIGGGVDLVTACDIRIGTADCFFSIQEINVGIVADVGTLQRIPHLLPQGLVRELAYTGRRFMAEEAARHGFLNRVLPGHDEAIAAGEALAREIASKSPVAVQGTKAVLNRGRDQGIAEGLDYVATWNSAFLPGADLGEAMGAHLQKRPARFGDAI</sequence>
<keyword evidence="4" id="KW-0443">Lipid metabolism</keyword>
<dbReference type="RefSeq" id="WP_184071105.1">
    <property type="nucleotide sequence ID" value="NZ_JACHNZ010000044.1"/>
</dbReference>
<dbReference type="Gene3D" id="3.90.226.10">
    <property type="entry name" value="2-enoyl-CoA Hydratase, Chain A, domain 1"/>
    <property type="match status" value="1"/>
</dbReference>
<keyword evidence="8" id="KW-1185">Reference proteome</keyword>
<dbReference type="FunFam" id="1.10.12.10:FF:000004">
    <property type="entry name" value="Delta3,5-delta2,4-dienoyl-CoA isomerase"/>
    <property type="match status" value="1"/>
</dbReference>
<dbReference type="Gene3D" id="1.10.12.10">
    <property type="entry name" value="Lyase 2-enoyl-coa Hydratase, Chain A, domain 2"/>
    <property type="match status" value="1"/>
</dbReference>
<protein>
    <submittedName>
        <fullName evidence="7">Enoyl-CoA hydratase</fullName>
        <ecNumber evidence="7">4.2.1.17</ecNumber>
    </submittedName>
</protein>
<comment type="caution">
    <text evidence="7">The sequence shown here is derived from an EMBL/GenBank/DDBJ whole genome shotgun (WGS) entry which is preliminary data.</text>
</comment>
<keyword evidence="3" id="KW-0276">Fatty acid metabolism</keyword>
<gene>
    <name evidence="7" type="ORF">GGQ98_003113</name>
</gene>
<dbReference type="GO" id="GO:0016853">
    <property type="term" value="F:isomerase activity"/>
    <property type="evidence" value="ECO:0007669"/>
    <property type="project" value="UniProtKB-KW"/>
</dbReference>
<dbReference type="NCBIfam" id="NF004794">
    <property type="entry name" value="PRK06142.1"/>
    <property type="match status" value="1"/>
</dbReference>
<dbReference type="AlphaFoldDB" id="A0A7W7B3T2"/>
<name>A0A7W7B3T2_9SPHN</name>
<evidence type="ECO:0000256" key="6">
    <source>
        <dbReference type="RuleBase" id="RU003707"/>
    </source>
</evidence>
<dbReference type="UniPathway" id="UPA00659"/>
<dbReference type="InterPro" id="IPR014748">
    <property type="entry name" value="Enoyl-CoA_hydra_C"/>
</dbReference>
<dbReference type="CDD" id="cd06558">
    <property type="entry name" value="crotonase-like"/>
    <property type="match status" value="1"/>
</dbReference>
<dbReference type="Pfam" id="PF00378">
    <property type="entry name" value="ECH_1"/>
    <property type="match status" value="1"/>
</dbReference>
<keyword evidence="5" id="KW-0413">Isomerase</keyword>
<comment type="pathway">
    <text evidence="1">Lipid metabolism; fatty acid beta-oxidation.</text>
</comment>
<reference evidence="7 8" key="1">
    <citation type="submission" date="2020-08" db="EMBL/GenBank/DDBJ databases">
        <title>Genomic Encyclopedia of Type Strains, Phase IV (KMG-IV): sequencing the most valuable type-strain genomes for metagenomic binning, comparative biology and taxonomic classification.</title>
        <authorList>
            <person name="Goeker M."/>
        </authorList>
    </citation>
    <scope>NUCLEOTIDE SEQUENCE [LARGE SCALE GENOMIC DNA]</scope>
    <source>
        <strain evidence="7 8">DSM 17328</strain>
    </source>
</reference>
<evidence type="ECO:0000256" key="3">
    <source>
        <dbReference type="ARBA" id="ARBA00022832"/>
    </source>
</evidence>
<dbReference type="PANTHER" id="PTHR43149">
    <property type="entry name" value="ENOYL-COA HYDRATASE"/>
    <property type="match status" value="1"/>
</dbReference>
<evidence type="ECO:0000313" key="7">
    <source>
        <dbReference type="EMBL" id="MBB4633475.1"/>
    </source>
</evidence>
<dbReference type="InterPro" id="IPR045002">
    <property type="entry name" value="Ech1-like"/>
</dbReference>
<dbReference type="PROSITE" id="PS00166">
    <property type="entry name" value="ENOYL_COA_HYDRATASE"/>
    <property type="match status" value="1"/>
</dbReference>
<evidence type="ECO:0000256" key="1">
    <source>
        <dbReference type="ARBA" id="ARBA00005005"/>
    </source>
</evidence>
<dbReference type="EC" id="4.2.1.17" evidence="7"/>
<proteinExistence type="inferred from homology"/>
<evidence type="ECO:0000313" key="8">
    <source>
        <dbReference type="Proteomes" id="UP000566324"/>
    </source>
</evidence>
<organism evidence="7 8">
    <name type="scientific">Sphingosinicella soli</name>
    <dbReference type="NCBI Taxonomy" id="333708"/>
    <lineage>
        <taxon>Bacteria</taxon>
        <taxon>Pseudomonadati</taxon>
        <taxon>Pseudomonadota</taxon>
        <taxon>Alphaproteobacteria</taxon>
        <taxon>Sphingomonadales</taxon>
        <taxon>Sphingosinicellaceae</taxon>
        <taxon>Sphingosinicella</taxon>
    </lineage>
</organism>
<evidence type="ECO:0000256" key="5">
    <source>
        <dbReference type="ARBA" id="ARBA00023235"/>
    </source>
</evidence>
<evidence type="ECO:0000256" key="4">
    <source>
        <dbReference type="ARBA" id="ARBA00023098"/>
    </source>
</evidence>
<accession>A0A7W7B3T2</accession>
<keyword evidence="7" id="KW-0456">Lyase</keyword>
<dbReference type="InterPro" id="IPR029045">
    <property type="entry name" value="ClpP/crotonase-like_dom_sf"/>
</dbReference>
<dbReference type="Proteomes" id="UP000566324">
    <property type="component" value="Unassembled WGS sequence"/>
</dbReference>
<dbReference type="GO" id="GO:0006635">
    <property type="term" value="P:fatty acid beta-oxidation"/>
    <property type="evidence" value="ECO:0007669"/>
    <property type="project" value="UniProtKB-UniPathway"/>
</dbReference>
<dbReference type="SUPFAM" id="SSF52096">
    <property type="entry name" value="ClpP/crotonase"/>
    <property type="match status" value="1"/>
</dbReference>
<comment type="similarity">
    <text evidence="2 6">Belongs to the enoyl-CoA hydratase/isomerase family.</text>
</comment>
<dbReference type="EMBL" id="JACHNZ010000044">
    <property type="protein sequence ID" value="MBB4633475.1"/>
    <property type="molecule type" value="Genomic_DNA"/>
</dbReference>